<name>F1ZDV9_9SPHN</name>
<dbReference type="PANTHER" id="PTHR30250:SF26">
    <property type="entry name" value="PSMA PROTEIN"/>
    <property type="match status" value="1"/>
</dbReference>
<dbReference type="PANTHER" id="PTHR30250">
    <property type="entry name" value="PST FAMILY PREDICTED COLANIC ACID TRANSPORTER"/>
    <property type="match status" value="1"/>
</dbReference>
<dbReference type="STRING" id="983920.Y88_3512"/>
<feature type="transmembrane region" description="Helical" evidence="6">
    <location>
        <begin position="409"/>
        <end position="428"/>
    </location>
</feature>
<dbReference type="EMBL" id="AEWJ01000067">
    <property type="protein sequence ID" value="EGD57204.1"/>
    <property type="molecule type" value="Genomic_DNA"/>
</dbReference>
<dbReference type="InterPro" id="IPR050833">
    <property type="entry name" value="Poly_Biosynth_Transport"/>
</dbReference>
<comment type="caution">
    <text evidence="7">The sequence shown here is derived from an EMBL/GenBank/DDBJ whole genome shotgun (WGS) entry which is preliminary data.</text>
</comment>
<reference evidence="7 8" key="1">
    <citation type="journal article" date="2012" name="J. Bacteriol.">
        <title>Draft Genome Sequence of Novosphingobium nitrogenifigens Y88T.</title>
        <authorList>
            <person name="Strabala T.J."/>
            <person name="Macdonald L."/>
            <person name="Liu V."/>
            <person name="Smit A.M."/>
        </authorList>
    </citation>
    <scope>NUCLEOTIDE SEQUENCE [LARGE SCALE GENOMIC DNA]</scope>
    <source>
        <strain evidence="7 8">DSM 19370</strain>
    </source>
</reference>
<gene>
    <name evidence="7" type="ORF">Y88_3512</name>
</gene>
<organism evidence="7 8">
    <name type="scientific">Novosphingobium nitrogenifigens DSM 19370</name>
    <dbReference type="NCBI Taxonomy" id="983920"/>
    <lineage>
        <taxon>Bacteria</taxon>
        <taxon>Pseudomonadati</taxon>
        <taxon>Pseudomonadota</taxon>
        <taxon>Alphaproteobacteria</taxon>
        <taxon>Sphingomonadales</taxon>
        <taxon>Sphingomonadaceae</taxon>
        <taxon>Novosphingobium</taxon>
    </lineage>
</organism>
<feature type="transmembrane region" description="Helical" evidence="6">
    <location>
        <begin position="44"/>
        <end position="66"/>
    </location>
</feature>
<keyword evidence="8" id="KW-1185">Reference proteome</keyword>
<sequence length="474" mass="51046">MLHLRHRIREMASGPGQVSGLPFGATQDREVISMSARKRFARSIVAQVYAQASTILVQLALVPILIKAWGTTLYGTWLLLSAVPFYLTFSDFGFTFIAKNEMVMAVAAGNKRAAVRTFQSVFVMLSAAIPLAFLLIAGPATLLDLSSLLSLRGYPNAKAHVVFALLVANVALYQYFPLICGGIRAENRPATEATWAATSRLCEGLAIAAVALSGGDLIAAAMAAMVNRIVFLIGSYAWMRRLSPWVAFGWSEARMSEIRRLFHPALAYMFMPVAQALLIQGPVLIVGHMLDPAAVVIFSTSRTLARLGTAATNMLNNSFVTEYAALAGKDDLPGFRKLFRGQVMASLGAMAAYVVGIMVLDVPLMRLFTHGKVSIIEPFFAVVVASVVAEMLWATLFTPISAVNRHRSVTYWYLGFCVCGVAAIYPAAQHFALAGAAAGVLAVYLAIIPVTALVSRPTRLLAGHAARMHSAFRA</sequence>
<keyword evidence="3 6" id="KW-0812">Transmembrane</keyword>
<dbReference type="GO" id="GO:0005886">
    <property type="term" value="C:plasma membrane"/>
    <property type="evidence" value="ECO:0007669"/>
    <property type="project" value="UniProtKB-SubCell"/>
</dbReference>
<feature type="transmembrane region" description="Helical" evidence="6">
    <location>
        <begin position="78"/>
        <end position="97"/>
    </location>
</feature>
<keyword evidence="4 6" id="KW-1133">Transmembrane helix</keyword>
<dbReference type="Proteomes" id="UP000004728">
    <property type="component" value="Unassembled WGS sequence"/>
</dbReference>
<dbReference type="InParanoid" id="F1ZDV9"/>
<feature type="transmembrane region" description="Helical" evidence="6">
    <location>
        <begin position="338"/>
        <end position="359"/>
    </location>
</feature>
<evidence type="ECO:0000256" key="3">
    <source>
        <dbReference type="ARBA" id="ARBA00022692"/>
    </source>
</evidence>
<feature type="transmembrane region" description="Helical" evidence="6">
    <location>
        <begin position="379"/>
        <end position="397"/>
    </location>
</feature>
<protein>
    <submittedName>
        <fullName evidence="7">Membrane protein involved in the export of O-antigen and teichoic acid-like protein</fullName>
    </submittedName>
</protein>
<feature type="transmembrane region" description="Helical" evidence="6">
    <location>
        <begin position="434"/>
        <end position="454"/>
    </location>
</feature>
<evidence type="ECO:0000313" key="7">
    <source>
        <dbReference type="EMBL" id="EGD57204.1"/>
    </source>
</evidence>
<evidence type="ECO:0000256" key="6">
    <source>
        <dbReference type="SAM" id="Phobius"/>
    </source>
</evidence>
<evidence type="ECO:0000256" key="4">
    <source>
        <dbReference type="ARBA" id="ARBA00022989"/>
    </source>
</evidence>
<feature type="transmembrane region" description="Helical" evidence="6">
    <location>
        <begin position="160"/>
        <end position="181"/>
    </location>
</feature>
<dbReference type="HOGENOM" id="CLU_586314_0_0_5"/>
<proteinExistence type="predicted"/>
<comment type="subcellular location">
    <subcellularLocation>
        <location evidence="1">Cell membrane</location>
        <topology evidence="1">Multi-pass membrane protein</topology>
    </subcellularLocation>
</comment>
<evidence type="ECO:0000313" key="8">
    <source>
        <dbReference type="Proteomes" id="UP000004728"/>
    </source>
</evidence>
<evidence type="ECO:0000256" key="1">
    <source>
        <dbReference type="ARBA" id="ARBA00004651"/>
    </source>
</evidence>
<keyword evidence="2" id="KW-1003">Cell membrane</keyword>
<evidence type="ECO:0000256" key="2">
    <source>
        <dbReference type="ARBA" id="ARBA00022475"/>
    </source>
</evidence>
<accession>F1ZDV9</accession>
<dbReference type="AlphaFoldDB" id="F1ZDV9"/>
<dbReference type="eggNOG" id="COG2244">
    <property type="taxonomic scope" value="Bacteria"/>
</dbReference>
<evidence type="ECO:0000256" key="5">
    <source>
        <dbReference type="ARBA" id="ARBA00023136"/>
    </source>
</evidence>
<keyword evidence="5 6" id="KW-0472">Membrane</keyword>
<feature type="transmembrane region" description="Helical" evidence="6">
    <location>
        <begin position="118"/>
        <end position="140"/>
    </location>
</feature>
<feature type="transmembrane region" description="Helical" evidence="6">
    <location>
        <begin position="285"/>
        <end position="305"/>
    </location>
</feature>